<evidence type="ECO:0000256" key="6">
    <source>
        <dbReference type="ARBA" id="ARBA00022679"/>
    </source>
</evidence>
<evidence type="ECO:0000256" key="15">
    <source>
        <dbReference type="PIRNR" id="PIRNR028762"/>
    </source>
</evidence>
<gene>
    <name evidence="19" type="ORF">PV09_04672</name>
</gene>
<evidence type="ECO:0000256" key="7">
    <source>
        <dbReference type="ARBA" id="ARBA00022691"/>
    </source>
</evidence>
<evidence type="ECO:0000313" key="19">
    <source>
        <dbReference type="EMBL" id="KIW04391.1"/>
    </source>
</evidence>
<dbReference type="InterPro" id="IPR004971">
    <property type="entry name" value="mRNA_G-N7_MeTrfase_dom"/>
</dbReference>
<feature type="domain" description="MRNA cap 0 methyltransferase" evidence="18">
    <location>
        <begin position="110"/>
        <end position="489"/>
    </location>
</feature>
<evidence type="ECO:0000256" key="11">
    <source>
        <dbReference type="ARBA" id="ARBA00032772"/>
    </source>
</evidence>
<keyword evidence="10 15" id="KW-0539">Nucleus</keyword>
<evidence type="ECO:0000256" key="12">
    <source>
        <dbReference type="ARBA" id="ARBA00033387"/>
    </source>
</evidence>
<feature type="site" description="mRNA cap binding" evidence="16">
    <location>
        <position position="238"/>
    </location>
</feature>
<protein>
    <recommendedName>
        <fullName evidence="14 15">mRNA cap guanine-N(7) methyltransferase</fullName>
        <ecNumber evidence="3 15">2.1.1.56</ecNumber>
    </recommendedName>
    <alternativeName>
        <fullName evidence="11 15">mRNA (guanine-N(7))-methyltransferase</fullName>
    </alternativeName>
    <alternativeName>
        <fullName evidence="12 15">mRNA cap methyltransferase</fullName>
    </alternativeName>
</protein>
<feature type="region of interest" description="Disordered" evidence="17">
    <location>
        <begin position="1"/>
        <end position="88"/>
    </location>
</feature>
<feature type="compositionally biased region" description="Basic and acidic residues" evidence="17">
    <location>
        <begin position="355"/>
        <end position="369"/>
    </location>
</feature>
<evidence type="ECO:0000256" key="16">
    <source>
        <dbReference type="PIRSR" id="PIRSR028762-2"/>
    </source>
</evidence>
<feature type="site" description="mRNA cap binding" evidence="16">
    <location>
        <position position="481"/>
    </location>
</feature>
<feature type="binding site" evidence="16">
    <location>
        <begin position="119"/>
        <end position="120"/>
    </location>
    <ligand>
        <name>mRNA</name>
        <dbReference type="ChEBI" id="CHEBI:33699"/>
    </ligand>
</feature>
<dbReference type="OrthoDB" id="10248867at2759"/>
<comment type="subcellular location">
    <subcellularLocation>
        <location evidence="2 15">Nucleus</location>
    </subcellularLocation>
</comment>
<dbReference type="VEuPathDB" id="FungiDB:PV09_04672"/>
<accession>A0A0D1XP98</accession>
<feature type="compositionally biased region" description="Basic and acidic residues" evidence="17">
    <location>
        <begin position="62"/>
        <end position="77"/>
    </location>
</feature>
<dbReference type="GO" id="GO:0004482">
    <property type="term" value="F:mRNA 5'-cap (guanine-N7-)-methyltransferase activity"/>
    <property type="evidence" value="ECO:0007669"/>
    <property type="project" value="UniProtKB-EC"/>
</dbReference>
<evidence type="ECO:0000313" key="20">
    <source>
        <dbReference type="Proteomes" id="UP000053259"/>
    </source>
</evidence>
<dbReference type="PANTHER" id="PTHR12189:SF2">
    <property type="entry name" value="MRNA CAP GUANINE-N7 METHYLTRANSFERASE"/>
    <property type="match status" value="1"/>
</dbReference>
<dbReference type="Gene3D" id="3.40.50.150">
    <property type="entry name" value="Vaccinia Virus protein VP39"/>
    <property type="match status" value="1"/>
</dbReference>
<evidence type="ECO:0000256" key="14">
    <source>
        <dbReference type="ARBA" id="ARBA00049739"/>
    </source>
</evidence>
<evidence type="ECO:0000256" key="1">
    <source>
        <dbReference type="ARBA" id="ARBA00003378"/>
    </source>
</evidence>
<dbReference type="AlphaFoldDB" id="A0A0D1XP98"/>
<dbReference type="EMBL" id="KN847541">
    <property type="protein sequence ID" value="KIW04391.1"/>
    <property type="molecule type" value="Genomic_DNA"/>
</dbReference>
<dbReference type="GeneID" id="27312645"/>
<feature type="compositionally biased region" description="Basic and acidic residues" evidence="17">
    <location>
        <begin position="1"/>
        <end position="36"/>
    </location>
</feature>
<dbReference type="InterPro" id="IPR016899">
    <property type="entry name" value="mRNA_G-N7_MeTrfase_euk"/>
</dbReference>
<dbReference type="Proteomes" id="UP000053259">
    <property type="component" value="Unassembled WGS sequence"/>
</dbReference>
<feature type="site" description="mRNA cap binding" evidence="16">
    <location>
        <position position="152"/>
    </location>
</feature>
<evidence type="ECO:0000256" key="10">
    <source>
        <dbReference type="ARBA" id="ARBA00023242"/>
    </source>
</evidence>
<feature type="site" description="mRNA cap binding" evidence="16">
    <location>
        <position position="414"/>
    </location>
</feature>
<dbReference type="GO" id="GO:0005634">
    <property type="term" value="C:nucleus"/>
    <property type="evidence" value="ECO:0007669"/>
    <property type="project" value="UniProtKB-SubCell"/>
</dbReference>
<keyword evidence="6 15" id="KW-0808">Transferase</keyword>
<keyword evidence="20" id="KW-1185">Reference proteome</keyword>
<dbReference type="HOGENOM" id="CLU_020346_3_1_1"/>
<proteinExistence type="inferred from homology"/>
<dbReference type="InterPro" id="IPR039753">
    <property type="entry name" value="RG7MT1"/>
</dbReference>
<dbReference type="EC" id="2.1.1.56" evidence="3 15"/>
<evidence type="ECO:0000256" key="2">
    <source>
        <dbReference type="ARBA" id="ARBA00004123"/>
    </source>
</evidence>
<dbReference type="SUPFAM" id="SSF53335">
    <property type="entry name" value="S-adenosyl-L-methionine-dependent methyltransferases"/>
    <property type="match status" value="1"/>
</dbReference>
<dbReference type="InterPro" id="IPR029063">
    <property type="entry name" value="SAM-dependent_MTases_sf"/>
</dbReference>
<evidence type="ECO:0000256" key="8">
    <source>
        <dbReference type="ARBA" id="ARBA00022884"/>
    </source>
</evidence>
<evidence type="ECO:0000256" key="3">
    <source>
        <dbReference type="ARBA" id="ARBA00011926"/>
    </source>
</evidence>
<keyword evidence="7 15" id="KW-0949">S-adenosyl-L-methionine</keyword>
<keyword evidence="9 15" id="KW-0506">mRNA capping</keyword>
<dbReference type="CDD" id="cd02440">
    <property type="entry name" value="AdoMet_MTases"/>
    <property type="match status" value="1"/>
</dbReference>
<keyword evidence="5 15" id="KW-0507">mRNA processing</keyword>
<comment type="similarity">
    <text evidence="15">Belongs to the class I-like SAM-binding methyltransferase superfamily. mRNA cap 0 methyltransferase family.</text>
</comment>
<comment type="function">
    <text evidence="1">Responsible for methylating the 5'-cap structure of mRNAs.</text>
</comment>
<dbReference type="GO" id="GO:0003723">
    <property type="term" value="F:RNA binding"/>
    <property type="evidence" value="ECO:0007669"/>
    <property type="project" value="UniProtKB-KW"/>
</dbReference>
<name>A0A0D1XP98_9PEZI</name>
<keyword evidence="4 15" id="KW-0489">Methyltransferase</keyword>
<dbReference type="Pfam" id="PF03291">
    <property type="entry name" value="mRNA_G-N7_MeTrfase"/>
    <property type="match status" value="2"/>
</dbReference>
<dbReference type="RefSeq" id="XP_016214260.1">
    <property type="nucleotide sequence ID" value="XM_016358058.1"/>
</dbReference>
<organism evidence="19 20">
    <name type="scientific">Verruconis gallopava</name>
    <dbReference type="NCBI Taxonomy" id="253628"/>
    <lineage>
        <taxon>Eukaryota</taxon>
        <taxon>Fungi</taxon>
        <taxon>Dikarya</taxon>
        <taxon>Ascomycota</taxon>
        <taxon>Pezizomycotina</taxon>
        <taxon>Dothideomycetes</taxon>
        <taxon>Pleosporomycetidae</taxon>
        <taxon>Venturiales</taxon>
        <taxon>Sympoventuriaceae</taxon>
        <taxon>Verruconis</taxon>
    </lineage>
</organism>
<evidence type="ECO:0000256" key="4">
    <source>
        <dbReference type="ARBA" id="ARBA00022603"/>
    </source>
</evidence>
<comment type="catalytic activity">
    <reaction evidence="13">
        <text>a 5'-end (5'-triphosphoguanosine)-ribonucleoside in mRNA + S-adenosyl-L-methionine = a 5'-end (N(7)-methyl 5'-triphosphoguanosine)-ribonucleoside in mRNA + S-adenosyl-L-homocysteine</text>
        <dbReference type="Rhea" id="RHEA:67008"/>
        <dbReference type="Rhea" id="RHEA-COMP:17166"/>
        <dbReference type="Rhea" id="RHEA-COMP:17167"/>
        <dbReference type="ChEBI" id="CHEBI:57856"/>
        <dbReference type="ChEBI" id="CHEBI:59789"/>
        <dbReference type="ChEBI" id="CHEBI:156461"/>
        <dbReference type="ChEBI" id="CHEBI:167617"/>
        <dbReference type="EC" id="2.1.1.56"/>
    </reaction>
</comment>
<dbReference type="STRING" id="253628.A0A0D1XP98"/>
<evidence type="ECO:0000256" key="9">
    <source>
        <dbReference type="ARBA" id="ARBA00023042"/>
    </source>
</evidence>
<dbReference type="FunCoup" id="A0A0D1XP98">
    <property type="interactions" value="1010"/>
</dbReference>
<evidence type="ECO:0000256" key="17">
    <source>
        <dbReference type="SAM" id="MobiDB-lite"/>
    </source>
</evidence>
<feature type="site" description="mRNA cap binding" evidence="16">
    <location>
        <position position="177"/>
    </location>
</feature>
<dbReference type="InParanoid" id="A0A0D1XP98"/>
<sequence>MADVETKSKSPEQHRGMKRTHDQQRNDTAKKADLLREPTPPPPSPPRKRKRPTGAARISRTQIEDAQRKELQRERAQQDPLAPSASVSDFVKQSYNAVPQYGREWRRTDSSIKGLRSYNNWVKSVLIKKFSPQKPGFKILDIGCGKGGDLQKWRHQHPELYVGLDPAEVSIQQAAGRYREMRQKSRGRLFHAEFQVKDCFGESLQDVNIVREVGFDKSLDPRWGGGGFDVVSMMFCMHYAFESEEKAKIMLRNVAGSLKKGGKFIGVIPNSDVISAKVQEYHKANGTASSITASRKPDQAGDEEDDRPTFVDSDDDRPTFADSDNEWDPEKPIEAAKDEASAQNGSPLEANGTAHAKDEVSKKDDKLPEKPLEWSNSIYRVQFPSRTPVDGVFRPPFGWKYFFFLAEAVDTVPEYVVPWESFRGLAEDFNLELQYRKEFREVFEEEKQDREFAELAERMGVKSRNDQLLVEKEEMEAASFYHAFCFYKV</sequence>
<evidence type="ECO:0000259" key="18">
    <source>
        <dbReference type="PROSITE" id="PS51562"/>
    </source>
</evidence>
<keyword evidence="8 15" id="KW-0694">RNA-binding</keyword>
<feature type="region of interest" description="Disordered" evidence="17">
    <location>
        <begin position="287"/>
        <end position="369"/>
    </location>
</feature>
<dbReference type="PROSITE" id="PS51562">
    <property type="entry name" value="RNA_CAP0_MT"/>
    <property type="match status" value="1"/>
</dbReference>
<feature type="site" description="mRNA cap binding" evidence="16">
    <location>
        <position position="146"/>
    </location>
</feature>
<dbReference type="PANTHER" id="PTHR12189">
    <property type="entry name" value="MRNA GUANINE-7- METHYLTRANSFERASE"/>
    <property type="match status" value="1"/>
</dbReference>
<dbReference type="PIRSF" id="PIRSF028762">
    <property type="entry name" value="ABD1"/>
    <property type="match status" value="1"/>
</dbReference>
<evidence type="ECO:0000256" key="13">
    <source>
        <dbReference type="ARBA" id="ARBA00044712"/>
    </source>
</evidence>
<feature type="compositionally biased region" description="Basic and acidic residues" evidence="17">
    <location>
        <begin position="328"/>
        <end position="340"/>
    </location>
</feature>
<evidence type="ECO:0000256" key="5">
    <source>
        <dbReference type="ARBA" id="ARBA00022664"/>
    </source>
</evidence>
<reference evidence="19 20" key="1">
    <citation type="submission" date="2015-01" db="EMBL/GenBank/DDBJ databases">
        <title>The Genome Sequence of Ochroconis gallopava CBS43764.</title>
        <authorList>
            <consortium name="The Broad Institute Genomics Platform"/>
            <person name="Cuomo C."/>
            <person name="de Hoog S."/>
            <person name="Gorbushina A."/>
            <person name="Stielow B."/>
            <person name="Teixiera M."/>
            <person name="Abouelleil A."/>
            <person name="Chapman S.B."/>
            <person name="Priest M."/>
            <person name="Young S.K."/>
            <person name="Wortman J."/>
            <person name="Nusbaum C."/>
            <person name="Birren B."/>
        </authorList>
    </citation>
    <scope>NUCLEOTIDE SEQUENCE [LARGE SCALE GENOMIC DNA]</scope>
    <source>
        <strain evidence="19 20">CBS 43764</strain>
    </source>
</reference>